<dbReference type="GO" id="GO:0016705">
    <property type="term" value="F:oxidoreductase activity, acting on paired donors, with incorporation or reduction of molecular oxygen"/>
    <property type="evidence" value="ECO:0007669"/>
    <property type="project" value="InterPro"/>
</dbReference>
<dbReference type="PANTHER" id="PTHR24291">
    <property type="entry name" value="CYTOCHROME P450 FAMILY 4"/>
    <property type="match status" value="1"/>
</dbReference>
<dbReference type="PRINTS" id="PR00463">
    <property type="entry name" value="EP450I"/>
</dbReference>
<name>A0A0R3RM55_9BILA</name>
<dbReference type="Pfam" id="PF00067">
    <property type="entry name" value="p450"/>
    <property type="match status" value="1"/>
</dbReference>
<dbReference type="AlphaFoldDB" id="A0A0R3RM55"/>
<dbReference type="GO" id="GO:0005789">
    <property type="term" value="C:endoplasmic reticulum membrane"/>
    <property type="evidence" value="ECO:0007669"/>
    <property type="project" value="UniProtKB-SubCell"/>
</dbReference>
<feature type="binding site" description="axial binding residue" evidence="6">
    <location>
        <position position="120"/>
    </location>
    <ligand>
        <name>heme</name>
        <dbReference type="ChEBI" id="CHEBI:30413"/>
    </ligand>
    <ligandPart>
        <name>Fe</name>
        <dbReference type="ChEBI" id="CHEBI:18248"/>
    </ligandPart>
</feature>
<protein>
    <submittedName>
        <fullName evidence="9">Cytochrome P450</fullName>
    </submittedName>
</protein>
<dbReference type="InterPro" id="IPR017972">
    <property type="entry name" value="Cyt_P450_CS"/>
</dbReference>
<dbReference type="InterPro" id="IPR001128">
    <property type="entry name" value="Cyt_P450"/>
</dbReference>
<evidence type="ECO:0000313" key="8">
    <source>
        <dbReference type="Proteomes" id="UP000050640"/>
    </source>
</evidence>
<keyword evidence="5 7" id="KW-0503">Monooxygenase</keyword>
<accession>A0A0R3RM55</accession>
<dbReference type="PRINTS" id="PR00385">
    <property type="entry name" value="P450"/>
</dbReference>
<evidence type="ECO:0000256" key="5">
    <source>
        <dbReference type="ARBA" id="ARBA00023033"/>
    </source>
</evidence>
<dbReference type="STRING" id="1147741.A0A0R3RM55"/>
<comment type="similarity">
    <text evidence="2 7">Belongs to the cytochrome P450 family.</text>
</comment>
<sequence>LNFYLSGSNAASTQVGFNLFALGHRQHYQEKVYDEIKRVLGETERDITINDIKELKYLYQCVCETSRITPNAVVIGRKIHVDLDHYDNPEEYDPEHFAPEKVKNRDPFAFVPFSAGIRNCIGNKFATFELMVTLAHILRRYRVISMLPEVENRPIPEFSLKPSKGFPIRLEKR</sequence>
<dbReference type="WBParaSite" id="EEL_0000256501-mRNA-1">
    <property type="protein sequence ID" value="EEL_0000256501-mRNA-1"/>
    <property type="gene ID" value="EEL_0000256501"/>
</dbReference>
<reference evidence="9" key="1">
    <citation type="submission" date="2017-02" db="UniProtKB">
        <authorList>
            <consortium name="WormBaseParasite"/>
        </authorList>
    </citation>
    <scope>IDENTIFICATION</scope>
</reference>
<evidence type="ECO:0000256" key="2">
    <source>
        <dbReference type="ARBA" id="ARBA00010617"/>
    </source>
</evidence>
<evidence type="ECO:0000256" key="1">
    <source>
        <dbReference type="ARBA" id="ARBA00001971"/>
    </source>
</evidence>
<keyword evidence="8" id="KW-1185">Reference proteome</keyword>
<dbReference type="GO" id="GO:0005506">
    <property type="term" value="F:iron ion binding"/>
    <property type="evidence" value="ECO:0007669"/>
    <property type="project" value="InterPro"/>
</dbReference>
<dbReference type="Proteomes" id="UP000050640">
    <property type="component" value="Unplaced"/>
</dbReference>
<organism evidence="8 9">
    <name type="scientific">Elaeophora elaphi</name>
    <dbReference type="NCBI Taxonomy" id="1147741"/>
    <lineage>
        <taxon>Eukaryota</taxon>
        <taxon>Metazoa</taxon>
        <taxon>Ecdysozoa</taxon>
        <taxon>Nematoda</taxon>
        <taxon>Chromadorea</taxon>
        <taxon>Rhabditida</taxon>
        <taxon>Spirurina</taxon>
        <taxon>Spiruromorpha</taxon>
        <taxon>Filarioidea</taxon>
        <taxon>Onchocercidae</taxon>
        <taxon>Elaeophora</taxon>
    </lineage>
</organism>
<dbReference type="InterPro" id="IPR036396">
    <property type="entry name" value="Cyt_P450_sf"/>
</dbReference>
<dbReference type="InterPro" id="IPR002401">
    <property type="entry name" value="Cyt_P450_E_grp-I"/>
</dbReference>
<keyword evidence="4 6" id="KW-0408">Iron</keyword>
<dbReference type="GO" id="GO:0004497">
    <property type="term" value="F:monooxygenase activity"/>
    <property type="evidence" value="ECO:0007669"/>
    <property type="project" value="UniProtKB-KW"/>
</dbReference>
<evidence type="ECO:0000256" key="7">
    <source>
        <dbReference type="RuleBase" id="RU000461"/>
    </source>
</evidence>
<dbReference type="GO" id="GO:0020037">
    <property type="term" value="F:heme binding"/>
    <property type="evidence" value="ECO:0007669"/>
    <property type="project" value="InterPro"/>
</dbReference>
<keyword evidence="6 7" id="KW-0479">Metal-binding</keyword>
<evidence type="ECO:0000256" key="4">
    <source>
        <dbReference type="ARBA" id="ARBA00023004"/>
    </source>
</evidence>
<dbReference type="SUPFAM" id="SSF48264">
    <property type="entry name" value="Cytochrome P450"/>
    <property type="match status" value="1"/>
</dbReference>
<evidence type="ECO:0000256" key="6">
    <source>
        <dbReference type="PIRSR" id="PIRSR602401-1"/>
    </source>
</evidence>
<dbReference type="PANTHER" id="PTHR24291:SF146">
    <property type="entry name" value="CYTOCHROME P450"/>
    <property type="match status" value="1"/>
</dbReference>
<evidence type="ECO:0000313" key="9">
    <source>
        <dbReference type="WBParaSite" id="EEL_0000256501-mRNA-1"/>
    </source>
</evidence>
<evidence type="ECO:0000256" key="3">
    <source>
        <dbReference type="ARBA" id="ARBA00022617"/>
    </source>
</evidence>
<keyword evidence="3 6" id="KW-0349">Heme</keyword>
<dbReference type="InterPro" id="IPR050196">
    <property type="entry name" value="Cytochrome_P450_Monoox"/>
</dbReference>
<comment type="cofactor">
    <cofactor evidence="1 6">
        <name>heme</name>
        <dbReference type="ChEBI" id="CHEBI:30413"/>
    </cofactor>
</comment>
<dbReference type="Gene3D" id="1.10.630.10">
    <property type="entry name" value="Cytochrome P450"/>
    <property type="match status" value="2"/>
</dbReference>
<dbReference type="PROSITE" id="PS00086">
    <property type="entry name" value="CYTOCHROME_P450"/>
    <property type="match status" value="1"/>
</dbReference>
<proteinExistence type="inferred from homology"/>
<keyword evidence="7" id="KW-0560">Oxidoreductase</keyword>